<dbReference type="GO" id="GO:0005829">
    <property type="term" value="C:cytosol"/>
    <property type="evidence" value="ECO:0007669"/>
    <property type="project" value="TreeGrafter"/>
</dbReference>
<dbReference type="InterPro" id="IPR006683">
    <property type="entry name" value="Thioestr_dom"/>
</dbReference>
<dbReference type="EMBL" id="CP107027">
    <property type="protein sequence ID" value="UYG93801.1"/>
    <property type="molecule type" value="Genomic_DNA"/>
</dbReference>
<sequence length="137" mass="15339">MTEEHLEKVRTDFENSPFWTFIGLELKELKEGYVLLALPIQKEFINVRNSVHGGIYASVMDTAMGMAGRSLGYDEVATIHLNIQYLKSVMEGTVYSEAEVIHQNRSTVLIEGRLMNEDGELIGHCTGTFKLSIGEKG</sequence>
<name>A0AA46SDI2_CYTFI</name>
<dbReference type="CDD" id="cd03443">
    <property type="entry name" value="PaaI_thioesterase"/>
    <property type="match status" value="1"/>
</dbReference>
<gene>
    <name evidence="3" type="ORF">OD459_16500</name>
</gene>
<dbReference type="Gene3D" id="3.10.129.10">
    <property type="entry name" value="Hotdog Thioesterase"/>
    <property type="match status" value="1"/>
</dbReference>
<dbReference type="RefSeq" id="WP_263599281.1">
    <property type="nucleotide sequence ID" value="NZ_CP107027.1"/>
</dbReference>
<accession>A0AA46SDI2</accession>
<feature type="domain" description="Thioesterase" evidence="2">
    <location>
        <begin position="50"/>
        <end position="121"/>
    </location>
</feature>
<dbReference type="InterPro" id="IPR003736">
    <property type="entry name" value="PAAI_dom"/>
</dbReference>
<dbReference type="InterPro" id="IPR029069">
    <property type="entry name" value="HotDog_dom_sf"/>
</dbReference>
<dbReference type="Proteomes" id="UP001163104">
    <property type="component" value="Chromosome"/>
</dbReference>
<reference evidence="3" key="1">
    <citation type="submission" date="2022-10" db="EMBL/GenBank/DDBJ databases">
        <title>Mechanism of multi-heavy metal repair in Cytobacillus Firmus M7.</title>
        <authorList>
            <person name="Li X."/>
            <person name="Yu C."/>
        </authorList>
    </citation>
    <scope>NUCLEOTIDE SEQUENCE</scope>
    <source>
        <strain evidence="3">M7</strain>
    </source>
</reference>
<dbReference type="SUPFAM" id="SSF54637">
    <property type="entry name" value="Thioesterase/thiol ester dehydrase-isomerase"/>
    <property type="match status" value="1"/>
</dbReference>
<dbReference type="GO" id="GO:0061522">
    <property type="term" value="F:1,4-dihydroxy-2-naphthoyl-CoA thioesterase activity"/>
    <property type="evidence" value="ECO:0007669"/>
    <property type="project" value="TreeGrafter"/>
</dbReference>
<keyword evidence="1" id="KW-0378">Hydrolase</keyword>
<evidence type="ECO:0000259" key="2">
    <source>
        <dbReference type="Pfam" id="PF03061"/>
    </source>
</evidence>
<dbReference type="NCBIfam" id="TIGR00369">
    <property type="entry name" value="unchar_dom_1"/>
    <property type="match status" value="1"/>
</dbReference>
<evidence type="ECO:0000256" key="1">
    <source>
        <dbReference type="ARBA" id="ARBA00022801"/>
    </source>
</evidence>
<dbReference type="AlphaFoldDB" id="A0AA46SDI2"/>
<dbReference type="Pfam" id="PF03061">
    <property type="entry name" value="4HBT"/>
    <property type="match status" value="1"/>
</dbReference>
<dbReference type="PANTHER" id="PTHR43240">
    <property type="entry name" value="1,4-DIHYDROXY-2-NAPHTHOYL-COA THIOESTERASE 1"/>
    <property type="match status" value="1"/>
</dbReference>
<proteinExistence type="predicted"/>
<evidence type="ECO:0000313" key="4">
    <source>
        <dbReference type="Proteomes" id="UP001163104"/>
    </source>
</evidence>
<evidence type="ECO:0000313" key="3">
    <source>
        <dbReference type="EMBL" id="UYG93801.1"/>
    </source>
</evidence>
<organism evidence="3 4">
    <name type="scientific">Cytobacillus firmus</name>
    <name type="common">Bacillus firmus</name>
    <dbReference type="NCBI Taxonomy" id="1399"/>
    <lineage>
        <taxon>Bacteria</taxon>
        <taxon>Bacillati</taxon>
        <taxon>Bacillota</taxon>
        <taxon>Bacilli</taxon>
        <taxon>Bacillales</taxon>
        <taxon>Bacillaceae</taxon>
        <taxon>Cytobacillus</taxon>
    </lineage>
</organism>
<protein>
    <submittedName>
        <fullName evidence="3">PaaI family thioesterase</fullName>
    </submittedName>
</protein>
<dbReference type="PANTHER" id="PTHR43240:SF1">
    <property type="entry name" value="BLR5584 PROTEIN"/>
    <property type="match status" value="1"/>
</dbReference>